<dbReference type="GO" id="GO:0004016">
    <property type="term" value="F:adenylate cyclase activity"/>
    <property type="evidence" value="ECO:0007669"/>
    <property type="project" value="UniProtKB-ARBA"/>
</dbReference>
<dbReference type="Gene3D" id="3.30.70.1230">
    <property type="entry name" value="Nucleotide cyclase"/>
    <property type="match status" value="1"/>
</dbReference>
<dbReference type="Proteomes" id="UP001169760">
    <property type="component" value="Unassembled WGS sequence"/>
</dbReference>
<proteinExistence type="predicted"/>
<reference evidence="2" key="1">
    <citation type="submission" date="2023-07" db="EMBL/GenBank/DDBJ databases">
        <title>Genome content predicts the carbon catabolic preferences of heterotrophic bacteria.</title>
        <authorList>
            <person name="Gralka M."/>
        </authorList>
    </citation>
    <scope>NUCLEOTIDE SEQUENCE</scope>
    <source>
        <strain evidence="2">I3M17_2</strain>
    </source>
</reference>
<dbReference type="Gene3D" id="2.160.20.80">
    <property type="entry name" value="E3 ubiquitin-protein ligase SopA"/>
    <property type="match status" value="2"/>
</dbReference>
<dbReference type="PANTHER" id="PTHR14136:SF17">
    <property type="entry name" value="BTB_POZ DOMAIN-CONTAINING PROTEIN KCTD9"/>
    <property type="match status" value="1"/>
</dbReference>
<evidence type="ECO:0000259" key="1">
    <source>
        <dbReference type="SMART" id="SM00044"/>
    </source>
</evidence>
<organism evidence="2 3">
    <name type="scientific">Saccharophagus degradans</name>
    <dbReference type="NCBI Taxonomy" id="86304"/>
    <lineage>
        <taxon>Bacteria</taxon>
        <taxon>Pseudomonadati</taxon>
        <taxon>Pseudomonadota</taxon>
        <taxon>Gammaproteobacteria</taxon>
        <taxon>Cellvibrionales</taxon>
        <taxon>Cellvibrionaceae</taxon>
        <taxon>Saccharophagus</taxon>
    </lineage>
</organism>
<dbReference type="SUPFAM" id="SSF55073">
    <property type="entry name" value="Nucleotide cyclase"/>
    <property type="match status" value="1"/>
</dbReference>
<dbReference type="EMBL" id="JAUOPB010000006">
    <property type="protein sequence ID" value="MDO6422763.1"/>
    <property type="molecule type" value="Genomic_DNA"/>
</dbReference>
<dbReference type="Pfam" id="PF00805">
    <property type="entry name" value="Pentapeptide"/>
    <property type="match status" value="3"/>
</dbReference>
<dbReference type="RefSeq" id="WP_252738578.1">
    <property type="nucleotide sequence ID" value="NZ_CP123764.1"/>
</dbReference>
<dbReference type="InterPro" id="IPR001646">
    <property type="entry name" value="5peptide_repeat"/>
</dbReference>
<dbReference type="InterPro" id="IPR051082">
    <property type="entry name" value="Pentapeptide-BTB/POZ_domain"/>
</dbReference>
<dbReference type="InterPro" id="IPR001054">
    <property type="entry name" value="A/G_cyclase"/>
</dbReference>
<evidence type="ECO:0000313" key="2">
    <source>
        <dbReference type="EMBL" id="MDO6422763.1"/>
    </source>
</evidence>
<dbReference type="CDD" id="cd07302">
    <property type="entry name" value="CHD"/>
    <property type="match status" value="1"/>
</dbReference>
<dbReference type="AlphaFoldDB" id="A0AAW7X523"/>
<evidence type="ECO:0000313" key="3">
    <source>
        <dbReference type="Proteomes" id="UP001169760"/>
    </source>
</evidence>
<comment type="caution">
    <text evidence="2">The sequence shown here is derived from an EMBL/GenBank/DDBJ whole genome shotgun (WGS) entry which is preliminary data.</text>
</comment>
<dbReference type="Pfam" id="PF00211">
    <property type="entry name" value="Guanylate_cyc"/>
    <property type="match status" value="1"/>
</dbReference>
<dbReference type="InterPro" id="IPR029787">
    <property type="entry name" value="Nucleotide_cyclase"/>
</dbReference>
<dbReference type="SUPFAM" id="SSF141571">
    <property type="entry name" value="Pentapeptide repeat-like"/>
    <property type="match status" value="2"/>
</dbReference>
<sequence length="596" mass="66188">MPQNMNRVMQHTLSTGNTKTMDSLSELTKIITQGALVWNKWRRANPSITPVLDGIELTNLVLDGIDFSGLSFSNAHITQCSFKNARLISTSFRGATLIKNDFSNAKLIAANLQETNLTDCVIQGASIFTANTRGACMQKMDFRGHDLGGLNLQGCSFARSNLEGQVLAKLDLSGLDLEDANLTGADLSYTNFSGANLRRADLRDAKFCSTNFKNAELNGVDLRKADLSGLEFDGADLTGCDLREAKLVGASLEKANITGTKLWKIEMKGWKIAHIRCDFALWGSTGKSKTTYRRHEFERLYTQAATIELKYPHRLSSQEIATIPILIEHLQATHWGVILRLKTIVEVAGGTLVAFNIEEYGQLNPTKLKEELQKEAERILSAHLVLRTNTKMLIELKEEIAQIKERFWPRLLELAAEHEREQIRMLTVVFMDLKGFSSWGQDELSDKLALFRGLIKPILKKWQAGYPNMEGDSLRVTFRNASAALACACMIQGVLTAAGFEVRVGVELGEIAVVHNEVTELSDLEGIAVSMAARLEAAAEPGQVLASDRVKHYSEHRDLFSFEPVKVKLKKSIGDIKQGQVVECYSVKMLNPLQEI</sequence>
<name>A0AAW7X523_9GAMM</name>
<dbReference type="SMART" id="SM00044">
    <property type="entry name" value="CYCc"/>
    <property type="match status" value="1"/>
</dbReference>
<protein>
    <submittedName>
        <fullName evidence="2">Pentapeptide repeat-containing protein</fullName>
    </submittedName>
</protein>
<accession>A0AAW7X523</accession>
<dbReference type="GO" id="GO:0035556">
    <property type="term" value="P:intracellular signal transduction"/>
    <property type="evidence" value="ECO:0007669"/>
    <property type="project" value="InterPro"/>
</dbReference>
<gene>
    <name evidence="2" type="ORF">Q4521_09775</name>
</gene>
<dbReference type="GO" id="GO:0009190">
    <property type="term" value="P:cyclic nucleotide biosynthetic process"/>
    <property type="evidence" value="ECO:0007669"/>
    <property type="project" value="InterPro"/>
</dbReference>
<feature type="domain" description="Guanylate cyclase" evidence="1">
    <location>
        <begin position="371"/>
        <end position="564"/>
    </location>
</feature>
<dbReference type="PANTHER" id="PTHR14136">
    <property type="entry name" value="BTB_POZ DOMAIN-CONTAINING PROTEIN KCTD9"/>
    <property type="match status" value="1"/>
</dbReference>